<keyword evidence="1" id="KW-0675">Receptor</keyword>
<keyword evidence="1" id="KW-0808">Transferase</keyword>
<dbReference type="Proteomes" id="UP000653305">
    <property type="component" value="Unassembled WGS sequence"/>
</dbReference>
<evidence type="ECO:0000313" key="2">
    <source>
        <dbReference type="Proteomes" id="UP000653305"/>
    </source>
</evidence>
<dbReference type="EMBL" id="BMAC01000382">
    <property type="protein sequence ID" value="GFP95342.1"/>
    <property type="molecule type" value="Genomic_DNA"/>
</dbReference>
<organism evidence="1 2">
    <name type="scientific">Phtheirospermum japonicum</name>
    <dbReference type="NCBI Taxonomy" id="374723"/>
    <lineage>
        <taxon>Eukaryota</taxon>
        <taxon>Viridiplantae</taxon>
        <taxon>Streptophyta</taxon>
        <taxon>Embryophyta</taxon>
        <taxon>Tracheophyta</taxon>
        <taxon>Spermatophyta</taxon>
        <taxon>Magnoliopsida</taxon>
        <taxon>eudicotyledons</taxon>
        <taxon>Gunneridae</taxon>
        <taxon>Pentapetalae</taxon>
        <taxon>asterids</taxon>
        <taxon>lamiids</taxon>
        <taxon>Lamiales</taxon>
        <taxon>Orobanchaceae</taxon>
        <taxon>Orobanchaceae incertae sedis</taxon>
        <taxon>Phtheirospermum</taxon>
    </lineage>
</organism>
<sequence>MSMMGPSGGINDVSMAVPGELNQQLKAKIITHPLYEQLLRLEGTNLEGPIPSSFGGLTILEELRIGDLGGIVDNSLDFVENMTSLSTLSLRNCRIGGQIQEKLSSLLKLERLFLGSYSLSGELNLPYEPENNKLANLDPKTRSTVEKTMNYLFSLTNGENKWALRQVMRCRNRR</sequence>
<keyword evidence="1" id="KW-0418">Kinase</keyword>
<dbReference type="SUPFAM" id="SSF52047">
    <property type="entry name" value="RNI-like"/>
    <property type="match status" value="1"/>
</dbReference>
<reference evidence="1" key="1">
    <citation type="submission" date="2020-07" db="EMBL/GenBank/DDBJ databases">
        <title>Ethylene signaling mediates host invasion by parasitic plants.</title>
        <authorList>
            <person name="Yoshida S."/>
        </authorList>
    </citation>
    <scope>NUCLEOTIDE SEQUENCE</scope>
    <source>
        <strain evidence="1">Okayama</strain>
    </source>
</reference>
<dbReference type="AlphaFoldDB" id="A0A830CAQ5"/>
<proteinExistence type="predicted"/>
<name>A0A830CAQ5_9LAMI</name>
<dbReference type="OrthoDB" id="1740691at2759"/>
<dbReference type="InterPro" id="IPR032675">
    <property type="entry name" value="LRR_dom_sf"/>
</dbReference>
<keyword evidence="2" id="KW-1185">Reference proteome</keyword>
<gene>
    <name evidence="1" type="ORF">PHJA_001678500</name>
</gene>
<comment type="caution">
    <text evidence="1">The sequence shown here is derived from an EMBL/GenBank/DDBJ whole genome shotgun (WGS) entry which is preliminary data.</text>
</comment>
<accession>A0A830CAQ5</accession>
<protein>
    <submittedName>
        <fullName evidence="1">Probable LRR receptor-like serine/threonine-protein kinase at1g56130</fullName>
    </submittedName>
</protein>
<dbReference type="Gene3D" id="3.80.10.10">
    <property type="entry name" value="Ribonuclease Inhibitor"/>
    <property type="match status" value="1"/>
</dbReference>
<evidence type="ECO:0000313" key="1">
    <source>
        <dbReference type="EMBL" id="GFP95342.1"/>
    </source>
</evidence>
<dbReference type="GO" id="GO:0016301">
    <property type="term" value="F:kinase activity"/>
    <property type="evidence" value="ECO:0007669"/>
    <property type="project" value="UniProtKB-KW"/>
</dbReference>